<feature type="repeat" description="TPR" evidence="3">
    <location>
        <begin position="65"/>
        <end position="98"/>
    </location>
</feature>
<reference evidence="4" key="1">
    <citation type="submission" date="2021-02" db="EMBL/GenBank/DDBJ databases">
        <authorList>
            <person name="Nowell W R."/>
        </authorList>
    </citation>
    <scope>NUCLEOTIDE SEQUENCE</scope>
</reference>
<keyword evidence="1" id="KW-0677">Repeat</keyword>
<dbReference type="Pfam" id="PF13424">
    <property type="entry name" value="TPR_12"/>
    <property type="match status" value="1"/>
</dbReference>
<accession>A0A8S3JFK8</accession>
<evidence type="ECO:0000313" key="4">
    <source>
        <dbReference type="EMBL" id="CAF5217138.1"/>
    </source>
</evidence>
<evidence type="ECO:0000313" key="5">
    <source>
        <dbReference type="Proteomes" id="UP000681720"/>
    </source>
</evidence>
<keyword evidence="2 3" id="KW-0802">TPR repeat</keyword>
<gene>
    <name evidence="4" type="ORF">GIL414_LOCUS82264</name>
</gene>
<dbReference type="InterPro" id="IPR019734">
    <property type="entry name" value="TPR_rpt"/>
</dbReference>
<evidence type="ECO:0000256" key="2">
    <source>
        <dbReference type="ARBA" id="ARBA00022803"/>
    </source>
</evidence>
<dbReference type="Proteomes" id="UP000681720">
    <property type="component" value="Unassembled WGS sequence"/>
</dbReference>
<dbReference type="PROSITE" id="PS50005">
    <property type="entry name" value="TPR"/>
    <property type="match status" value="2"/>
</dbReference>
<comment type="caution">
    <text evidence="4">The sequence shown here is derived from an EMBL/GenBank/DDBJ whole genome shotgun (WGS) entry which is preliminary data.</text>
</comment>
<evidence type="ECO:0008006" key="6">
    <source>
        <dbReference type="Google" id="ProtNLM"/>
    </source>
</evidence>
<protein>
    <recommendedName>
        <fullName evidence="6">Kinesin light chain</fullName>
    </recommendedName>
</protein>
<dbReference type="EMBL" id="CAJOBJ010359654">
    <property type="protein sequence ID" value="CAF5217138.1"/>
    <property type="molecule type" value="Genomic_DNA"/>
</dbReference>
<dbReference type="SUPFAM" id="SSF48452">
    <property type="entry name" value="TPR-like"/>
    <property type="match status" value="1"/>
</dbReference>
<evidence type="ECO:0000256" key="3">
    <source>
        <dbReference type="PROSITE-ProRule" id="PRU00339"/>
    </source>
</evidence>
<sequence length="145" mass="16721">YDQAISSYDEALRIVDNNSKLWSDIISNLADVHRKKGNYNEARELYLKSLKQAESLYGPNHPSIADIMNNLGILYKKEGKYVEALDYLKQALKFSKHYYGQQHPTIGIYLTNVGDIYRKNLRKGLPFSVKSKFLPKNFKPSKSQC</sequence>
<proteinExistence type="predicted"/>
<evidence type="ECO:0000256" key="1">
    <source>
        <dbReference type="ARBA" id="ARBA00022737"/>
    </source>
</evidence>
<dbReference type="AlphaFoldDB" id="A0A8S3JFK8"/>
<dbReference type="InterPro" id="IPR011990">
    <property type="entry name" value="TPR-like_helical_dom_sf"/>
</dbReference>
<dbReference type="Gene3D" id="1.25.40.10">
    <property type="entry name" value="Tetratricopeptide repeat domain"/>
    <property type="match status" value="1"/>
</dbReference>
<dbReference type="PANTHER" id="PTHR45641:SF19">
    <property type="entry name" value="NEPHROCYSTIN-3"/>
    <property type="match status" value="1"/>
</dbReference>
<feature type="repeat" description="TPR" evidence="3">
    <location>
        <begin position="23"/>
        <end position="56"/>
    </location>
</feature>
<name>A0A8S3JFK8_9BILA</name>
<organism evidence="4 5">
    <name type="scientific">Rotaria magnacalcarata</name>
    <dbReference type="NCBI Taxonomy" id="392030"/>
    <lineage>
        <taxon>Eukaryota</taxon>
        <taxon>Metazoa</taxon>
        <taxon>Spiralia</taxon>
        <taxon>Gnathifera</taxon>
        <taxon>Rotifera</taxon>
        <taxon>Eurotatoria</taxon>
        <taxon>Bdelloidea</taxon>
        <taxon>Philodinida</taxon>
        <taxon>Philodinidae</taxon>
        <taxon>Rotaria</taxon>
    </lineage>
</organism>
<dbReference type="PANTHER" id="PTHR45641">
    <property type="entry name" value="TETRATRICOPEPTIDE REPEAT PROTEIN (AFU_ORTHOLOGUE AFUA_6G03870)"/>
    <property type="match status" value="1"/>
</dbReference>
<feature type="non-terminal residue" evidence="4">
    <location>
        <position position="145"/>
    </location>
</feature>
<dbReference type="PROSITE" id="PS50293">
    <property type="entry name" value="TPR_REGION"/>
    <property type="match status" value="1"/>
</dbReference>
<dbReference type="SMART" id="SM00028">
    <property type="entry name" value="TPR"/>
    <property type="match status" value="2"/>
</dbReference>